<reference evidence="10 11" key="1">
    <citation type="submission" date="2024-10" db="EMBL/GenBank/DDBJ databases">
        <title>The Natural Products Discovery Center: Release of the First 8490 Sequenced Strains for Exploring Actinobacteria Biosynthetic Diversity.</title>
        <authorList>
            <person name="Kalkreuter E."/>
            <person name="Kautsar S.A."/>
            <person name="Yang D."/>
            <person name="Bader C.D."/>
            <person name="Teijaro C.N."/>
            <person name="Fluegel L."/>
            <person name="Davis C.M."/>
            <person name="Simpson J.R."/>
            <person name="Lauterbach L."/>
            <person name="Steele A.D."/>
            <person name="Gui C."/>
            <person name="Meng S."/>
            <person name="Li G."/>
            <person name="Viehrig K."/>
            <person name="Ye F."/>
            <person name="Su P."/>
            <person name="Kiefer A.F."/>
            <person name="Nichols A."/>
            <person name="Cepeda A.J."/>
            <person name="Yan W."/>
            <person name="Fan B."/>
            <person name="Jiang Y."/>
            <person name="Adhikari A."/>
            <person name="Zheng C.-J."/>
            <person name="Schuster L."/>
            <person name="Cowan T.M."/>
            <person name="Smanski M.J."/>
            <person name="Chevrette M.G."/>
            <person name="De Carvalho L.P.S."/>
            <person name="Shen B."/>
        </authorList>
    </citation>
    <scope>NUCLEOTIDE SEQUENCE [LARGE SCALE GENOMIC DNA]</scope>
    <source>
        <strain evidence="10 11">NPDC017990</strain>
    </source>
</reference>
<sequence>MSAERTVATPAAQPRATDHARATASVIPPRRAGRGRRTSLGRGASVRRSPAALPLFAVDCGAALLGTVLLTDVQRHPLLMVLLVAGVSVLNVRAGLYRPIAVPCALDELPSLAWQAMLGWCAVGLLAASLSALTPLSLATVCAAAALQSVLGCAGRGALYWWARRATLRQPRPALVVGPGAVARRVAEAVLRHPQAGVRPVGIVGDAPAERAETDGAELPVLCTVEELRRAVIQNSVRTVLVVGPTPGPEQIGWLRTLSGSGLDVWAIDATRPPGYDVPGRQARSGHLAGFPCRQLVPARRRHFSVSKRALDLVASGALLLLISPVLLACAAVLRATEGPGTIFRQERIGRDGRPFTLLKFRTHRPADPHESATRWTVAGEQRMSRFCQFLRRTSLDELPQLWNVFRGDMSLVGPRPERPYFVGQFSQKYDGYGERHRMPTGITGLAQIQGLRGDTSIEDRCRFDNAYIDSWSIWQDLCILLRTAASLVRPTGS</sequence>
<evidence type="ECO:0000313" key="10">
    <source>
        <dbReference type="EMBL" id="MFH8547897.1"/>
    </source>
</evidence>
<keyword evidence="11" id="KW-1185">Reference proteome</keyword>
<dbReference type="Proteomes" id="UP001610818">
    <property type="component" value="Unassembled WGS sequence"/>
</dbReference>
<feature type="domain" description="Bacterial sugar transferase" evidence="9">
    <location>
        <begin position="308"/>
        <end position="489"/>
    </location>
</feature>
<dbReference type="EMBL" id="JBIRGQ010000004">
    <property type="protein sequence ID" value="MFH8547897.1"/>
    <property type="molecule type" value="Genomic_DNA"/>
</dbReference>
<dbReference type="InterPro" id="IPR003362">
    <property type="entry name" value="Bact_transf"/>
</dbReference>
<protein>
    <submittedName>
        <fullName evidence="10">Sugar transferase</fullName>
        <ecNumber evidence="10">2.7.8.-</ecNumber>
    </submittedName>
</protein>
<keyword evidence="5 8" id="KW-1133">Transmembrane helix</keyword>
<dbReference type="PANTHER" id="PTHR30576">
    <property type="entry name" value="COLANIC BIOSYNTHESIS UDP-GLUCOSE LIPID CARRIER TRANSFERASE"/>
    <property type="match status" value="1"/>
</dbReference>
<evidence type="ECO:0000313" key="11">
    <source>
        <dbReference type="Proteomes" id="UP001610818"/>
    </source>
</evidence>
<keyword evidence="6 8" id="KW-0472">Membrane</keyword>
<organism evidence="10 11">
    <name type="scientific">Streptomyces longisporoflavus</name>
    <dbReference type="NCBI Taxonomy" id="28044"/>
    <lineage>
        <taxon>Bacteria</taxon>
        <taxon>Bacillati</taxon>
        <taxon>Actinomycetota</taxon>
        <taxon>Actinomycetes</taxon>
        <taxon>Kitasatosporales</taxon>
        <taxon>Streptomycetaceae</taxon>
        <taxon>Streptomyces</taxon>
    </lineage>
</organism>
<proteinExistence type="inferred from homology"/>
<evidence type="ECO:0000256" key="4">
    <source>
        <dbReference type="ARBA" id="ARBA00022692"/>
    </source>
</evidence>
<feature type="region of interest" description="Disordered" evidence="7">
    <location>
        <begin position="1"/>
        <end position="45"/>
    </location>
</feature>
<dbReference type="Gene3D" id="3.40.50.720">
    <property type="entry name" value="NAD(P)-binding Rossmann-like Domain"/>
    <property type="match status" value="1"/>
</dbReference>
<accession>A0ABW7QSC4</accession>
<evidence type="ECO:0000259" key="9">
    <source>
        <dbReference type="Pfam" id="PF02397"/>
    </source>
</evidence>
<evidence type="ECO:0000256" key="2">
    <source>
        <dbReference type="ARBA" id="ARBA00006464"/>
    </source>
</evidence>
<keyword evidence="4 8" id="KW-0812">Transmembrane</keyword>
<dbReference type="RefSeq" id="WP_397714252.1">
    <property type="nucleotide sequence ID" value="NZ_JBIRGN010000004.1"/>
</dbReference>
<comment type="similarity">
    <text evidence="2">Belongs to the bacterial sugar transferase family.</text>
</comment>
<evidence type="ECO:0000256" key="3">
    <source>
        <dbReference type="ARBA" id="ARBA00022679"/>
    </source>
</evidence>
<comment type="subcellular location">
    <subcellularLocation>
        <location evidence="1">Membrane</location>
        <topology evidence="1">Multi-pass membrane protein</topology>
    </subcellularLocation>
</comment>
<dbReference type="InterPro" id="IPR017475">
    <property type="entry name" value="EPS_sugar_tfrase"/>
</dbReference>
<dbReference type="Pfam" id="PF13727">
    <property type="entry name" value="CoA_binding_3"/>
    <property type="match status" value="1"/>
</dbReference>
<evidence type="ECO:0000256" key="1">
    <source>
        <dbReference type="ARBA" id="ARBA00004141"/>
    </source>
</evidence>
<feature type="transmembrane region" description="Helical" evidence="8">
    <location>
        <begin position="77"/>
        <end position="97"/>
    </location>
</feature>
<dbReference type="PANTHER" id="PTHR30576:SF0">
    <property type="entry name" value="UNDECAPRENYL-PHOSPHATE N-ACETYLGALACTOSAMINYL 1-PHOSPHATE TRANSFERASE-RELATED"/>
    <property type="match status" value="1"/>
</dbReference>
<dbReference type="NCBIfam" id="TIGR03025">
    <property type="entry name" value="EPS_sugtrans"/>
    <property type="match status" value="1"/>
</dbReference>
<dbReference type="EC" id="2.7.8.-" evidence="10"/>
<evidence type="ECO:0000256" key="5">
    <source>
        <dbReference type="ARBA" id="ARBA00022989"/>
    </source>
</evidence>
<dbReference type="GO" id="GO:0016740">
    <property type="term" value="F:transferase activity"/>
    <property type="evidence" value="ECO:0007669"/>
    <property type="project" value="UniProtKB-KW"/>
</dbReference>
<gene>
    <name evidence="10" type="ORF">ACH4F9_23085</name>
</gene>
<name>A0ABW7QSC4_9ACTN</name>
<evidence type="ECO:0000256" key="8">
    <source>
        <dbReference type="SAM" id="Phobius"/>
    </source>
</evidence>
<dbReference type="Pfam" id="PF02397">
    <property type="entry name" value="Bac_transf"/>
    <property type="match status" value="1"/>
</dbReference>
<feature type="transmembrane region" description="Helical" evidence="8">
    <location>
        <begin position="109"/>
        <end position="130"/>
    </location>
</feature>
<comment type="caution">
    <text evidence="10">The sequence shown here is derived from an EMBL/GenBank/DDBJ whole genome shotgun (WGS) entry which is preliminary data.</text>
</comment>
<evidence type="ECO:0000256" key="7">
    <source>
        <dbReference type="SAM" id="MobiDB-lite"/>
    </source>
</evidence>
<feature type="transmembrane region" description="Helical" evidence="8">
    <location>
        <begin position="136"/>
        <end position="162"/>
    </location>
</feature>
<evidence type="ECO:0000256" key="6">
    <source>
        <dbReference type="ARBA" id="ARBA00023136"/>
    </source>
</evidence>
<keyword evidence="3 10" id="KW-0808">Transferase</keyword>